<evidence type="ECO:0000256" key="7">
    <source>
        <dbReference type="SAM" id="Phobius"/>
    </source>
</evidence>
<reference evidence="11" key="2">
    <citation type="journal article" date="2007" name="PLoS Biol.">
        <title>Survey sequencing and comparative analysis of the elephant shark (Callorhinchus milii) genome.</title>
        <authorList>
            <person name="Venkatesh B."/>
            <person name="Kirkness E.F."/>
            <person name="Loh Y.H."/>
            <person name="Halpern A.L."/>
            <person name="Lee A.P."/>
            <person name="Johnson J."/>
            <person name="Dandona N."/>
            <person name="Viswanathan L.D."/>
            <person name="Tay A."/>
            <person name="Venter J.C."/>
            <person name="Strausberg R.L."/>
            <person name="Brenner S."/>
        </authorList>
    </citation>
    <scope>NUCLEOTIDE SEQUENCE [LARGE SCALE GENOMIC DNA]</scope>
</reference>
<dbReference type="OMA" id="EDYHYLD"/>
<keyword evidence="4 7" id="KW-1133">Transmembrane helix</keyword>
<feature type="compositionally biased region" description="Gly residues" evidence="6">
    <location>
        <begin position="1"/>
        <end position="13"/>
    </location>
</feature>
<feature type="domain" description="Transmembrane protein 106 C-terminal" evidence="8">
    <location>
        <begin position="82"/>
        <end position="218"/>
    </location>
</feature>
<dbReference type="InterPro" id="IPR048511">
    <property type="entry name" value="TMEM106_N"/>
</dbReference>
<evidence type="ECO:0000313" key="11">
    <source>
        <dbReference type="Proteomes" id="UP000314986"/>
    </source>
</evidence>
<reference evidence="11" key="1">
    <citation type="journal article" date="2006" name="Science">
        <title>Ancient noncoding elements conserved in the human genome.</title>
        <authorList>
            <person name="Venkatesh B."/>
            <person name="Kirkness E.F."/>
            <person name="Loh Y.H."/>
            <person name="Halpern A.L."/>
            <person name="Lee A.P."/>
            <person name="Johnson J."/>
            <person name="Dandona N."/>
            <person name="Viswanathan L.D."/>
            <person name="Tay A."/>
            <person name="Venter J.C."/>
            <person name="Strausberg R.L."/>
            <person name="Brenner S."/>
        </authorList>
    </citation>
    <scope>NUCLEOTIDE SEQUENCE [LARGE SCALE GENOMIC DNA]</scope>
</reference>
<feature type="region of interest" description="Disordered" evidence="6">
    <location>
        <begin position="1"/>
        <end position="23"/>
    </location>
</feature>
<reference evidence="10" key="5">
    <citation type="submission" date="2025-09" db="UniProtKB">
        <authorList>
            <consortium name="Ensembl"/>
        </authorList>
    </citation>
    <scope>IDENTIFICATION</scope>
</reference>
<dbReference type="AlphaFoldDB" id="A0A4W3ICW5"/>
<dbReference type="PANTHER" id="PTHR28556:SF5">
    <property type="entry name" value="TRANSMEMBRANE PROTEIN 106C"/>
    <property type="match status" value="1"/>
</dbReference>
<evidence type="ECO:0000259" key="9">
    <source>
        <dbReference type="Pfam" id="PF21002"/>
    </source>
</evidence>
<dbReference type="InterPro" id="IPR048509">
    <property type="entry name" value="TMEM106_C"/>
</dbReference>
<accession>A0A4W3ICW5</accession>
<dbReference type="STRING" id="7868.ENSCMIP00000028119"/>
<dbReference type="GeneTree" id="ENSGT00940000161281"/>
<proteinExistence type="inferred from homology"/>
<evidence type="ECO:0000256" key="6">
    <source>
        <dbReference type="SAM" id="MobiDB-lite"/>
    </source>
</evidence>
<keyword evidence="3 7" id="KW-0812">Transmembrane</keyword>
<comment type="subcellular location">
    <subcellularLocation>
        <location evidence="1">Endomembrane system</location>
    </subcellularLocation>
</comment>
<evidence type="ECO:0000313" key="10">
    <source>
        <dbReference type="Ensembl" id="ENSCMIP00000028119.1"/>
    </source>
</evidence>
<dbReference type="Pfam" id="PF07092">
    <property type="entry name" value="TMEM106"/>
    <property type="match status" value="1"/>
</dbReference>
<evidence type="ECO:0000256" key="4">
    <source>
        <dbReference type="ARBA" id="ARBA00022989"/>
    </source>
</evidence>
<evidence type="ECO:0000256" key="1">
    <source>
        <dbReference type="ARBA" id="ARBA00004308"/>
    </source>
</evidence>
<sequence>KGDVSCGGGGGGDGCRRSPEPNREERPEFFSFACIAGQVNELVALIPYSDQRLQPQRTKLYVFISIFLCLLISGLAGFFLFPRSLVVNDDGIKVVMINFDTNNSRVFIDMTSTLNISNSNFYSVSVDTLTCQVEYMKTVIGTTQLTNISVIAPLSEKQVMLLVNCSPSPSSTFCTMPSIKVHNIVVFMQTTVKSSYLGHPSQNSLEDYHYLDCGSNSTAHRRSPWGH</sequence>
<comment type="similarity">
    <text evidence="2">Belongs to the TMEM106 family.</text>
</comment>
<dbReference type="Pfam" id="PF21002">
    <property type="entry name" value="TMEM106_N"/>
    <property type="match status" value="1"/>
</dbReference>
<feature type="transmembrane region" description="Helical" evidence="7">
    <location>
        <begin position="60"/>
        <end position="81"/>
    </location>
</feature>
<dbReference type="GO" id="GO:0012505">
    <property type="term" value="C:endomembrane system"/>
    <property type="evidence" value="ECO:0007669"/>
    <property type="project" value="UniProtKB-SubCell"/>
</dbReference>
<dbReference type="Ensembl" id="ENSCMIT00000028565.1">
    <property type="protein sequence ID" value="ENSCMIP00000028119.1"/>
    <property type="gene ID" value="ENSCMIG00000012224.1"/>
</dbReference>
<evidence type="ECO:0000256" key="2">
    <source>
        <dbReference type="ARBA" id="ARBA00008111"/>
    </source>
</evidence>
<dbReference type="PANTHER" id="PTHR28556">
    <property type="entry name" value="TRANSMEMBRANE PROTEIN 106B"/>
    <property type="match status" value="1"/>
</dbReference>
<feature type="compositionally biased region" description="Basic and acidic residues" evidence="6">
    <location>
        <begin position="14"/>
        <end position="23"/>
    </location>
</feature>
<evidence type="ECO:0000259" key="8">
    <source>
        <dbReference type="Pfam" id="PF07092"/>
    </source>
</evidence>
<evidence type="ECO:0000256" key="3">
    <source>
        <dbReference type="ARBA" id="ARBA00022692"/>
    </source>
</evidence>
<feature type="domain" description="Transmembrane protein 106 N-terminal" evidence="9">
    <location>
        <begin position="37"/>
        <end position="59"/>
    </location>
</feature>
<evidence type="ECO:0000256" key="5">
    <source>
        <dbReference type="ARBA" id="ARBA00023136"/>
    </source>
</evidence>
<name>A0A4W3ICW5_CALMI</name>
<dbReference type="InParanoid" id="A0A4W3ICW5"/>
<organism evidence="10 11">
    <name type="scientific">Callorhinchus milii</name>
    <name type="common">Ghost shark</name>
    <dbReference type="NCBI Taxonomy" id="7868"/>
    <lineage>
        <taxon>Eukaryota</taxon>
        <taxon>Metazoa</taxon>
        <taxon>Chordata</taxon>
        <taxon>Craniata</taxon>
        <taxon>Vertebrata</taxon>
        <taxon>Chondrichthyes</taxon>
        <taxon>Holocephali</taxon>
        <taxon>Chimaeriformes</taxon>
        <taxon>Callorhinchidae</taxon>
        <taxon>Callorhinchus</taxon>
    </lineage>
</organism>
<reference evidence="11" key="3">
    <citation type="journal article" date="2014" name="Nature">
        <title>Elephant shark genome provides unique insights into gnathostome evolution.</title>
        <authorList>
            <consortium name="International Elephant Shark Genome Sequencing Consortium"/>
            <person name="Venkatesh B."/>
            <person name="Lee A.P."/>
            <person name="Ravi V."/>
            <person name="Maurya A.K."/>
            <person name="Lian M.M."/>
            <person name="Swann J.B."/>
            <person name="Ohta Y."/>
            <person name="Flajnik M.F."/>
            <person name="Sutoh Y."/>
            <person name="Kasahara M."/>
            <person name="Hoon S."/>
            <person name="Gangu V."/>
            <person name="Roy S.W."/>
            <person name="Irimia M."/>
            <person name="Korzh V."/>
            <person name="Kondrychyn I."/>
            <person name="Lim Z.W."/>
            <person name="Tay B.H."/>
            <person name="Tohari S."/>
            <person name="Kong K.W."/>
            <person name="Ho S."/>
            <person name="Lorente-Galdos B."/>
            <person name="Quilez J."/>
            <person name="Marques-Bonet T."/>
            <person name="Raney B.J."/>
            <person name="Ingham P.W."/>
            <person name="Tay A."/>
            <person name="Hillier L.W."/>
            <person name="Minx P."/>
            <person name="Boehm T."/>
            <person name="Wilson R.K."/>
            <person name="Brenner S."/>
            <person name="Warren W.C."/>
        </authorList>
    </citation>
    <scope>NUCLEOTIDE SEQUENCE [LARGE SCALE GENOMIC DNA]</scope>
</reference>
<protein>
    <submittedName>
        <fullName evidence="10">Transmembrane protein 106C</fullName>
    </submittedName>
</protein>
<reference evidence="10" key="4">
    <citation type="submission" date="2025-08" db="UniProtKB">
        <authorList>
            <consortium name="Ensembl"/>
        </authorList>
    </citation>
    <scope>IDENTIFICATION</scope>
</reference>
<dbReference type="Proteomes" id="UP000314986">
    <property type="component" value="Unassembled WGS sequence"/>
</dbReference>
<keyword evidence="11" id="KW-1185">Reference proteome</keyword>
<dbReference type="InterPro" id="IPR009790">
    <property type="entry name" value="TMEM106"/>
</dbReference>
<keyword evidence="5 7" id="KW-0472">Membrane</keyword>